<dbReference type="Pfam" id="PF02615">
    <property type="entry name" value="Ldh_2"/>
    <property type="match status" value="1"/>
</dbReference>
<dbReference type="STRING" id="1658172.A0A1B7P7P1"/>
<keyword evidence="3" id="KW-1185">Reference proteome</keyword>
<name>A0A1B7P7P1_9EURO</name>
<evidence type="ECO:0000313" key="3">
    <source>
        <dbReference type="Proteomes" id="UP000091918"/>
    </source>
</evidence>
<dbReference type="Proteomes" id="UP000091918">
    <property type="component" value="Unassembled WGS sequence"/>
</dbReference>
<protein>
    <submittedName>
        <fullName evidence="2">Uncharacterized protein</fullName>
    </submittedName>
</protein>
<proteinExistence type="predicted"/>
<dbReference type="InterPro" id="IPR036111">
    <property type="entry name" value="Mal/L-sulfo/L-lacto_DH-like_sf"/>
</dbReference>
<sequence>MELDEFKTRMDYLYQRVVGGERMEGVDRIYYPGEIELLTAQKRRAEGIPYAQVEIEALNREADEVGVAHLDDRKIEQIGYQSQLNLGKTREITKIRAMTSENA</sequence>
<gene>
    <name evidence="2" type="ORF">ACJ72_00601</name>
</gene>
<dbReference type="AlphaFoldDB" id="A0A1B7P7P1"/>
<keyword evidence="1" id="KW-0560">Oxidoreductase</keyword>
<dbReference type="SUPFAM" id="SSF89733">
    <property type="entry name" value="L-sulfolactate dehydrogenase-like"/>
    <property type="match status" value="1"/>
</dbReference>
<evidence type="ECO:0000256" key="1">
    <source>
        <dbReference type="ARBA" id="ARBA00023002"/>
    </source>
</evidence>
<comment type="caution">
    <text evidence="2">The sequence shown here is derived from an EMBL/GenBank/DDBJ whole genome shotgun (WGS) entry which is preliminary data.</text>
</comment>
<dbReference type="GO" id="GO:0016491">
    <property type="term" value="F:oxidoreductase activity"/>
    <property type="evidence" value="ECO:0007669"/>
    <property type="project" value="UniProtKB-KW"/>
</dbReference>
<organism evidence="2 3">
    <name type="scientific">Emergomyces africanus</name>
    <dbReference type="NCBI Taxonomy" id="1955775"/>
    <lineage>
        <taxon>Eukaryota</taxon>
        <taxon>Fungi</taxon>
        <taxon>Dikarya</taxon>
        <taxon>Ascomycota</taxon>
        <taxon>Pezizomycotina</taxon>
        <taxon>Eurotiomycetes</taxon>
        <taxon>Eurotiomycetidae</taxon>
        <taxon>Onygenales</taxon>
        <taxon>Ajellomycetaceae</taxon>
        <taxon>Emergomyces</taxon>
    </lineage>
</organism>
<dbReference type="InterPro" id="IPR043143">
    <property type="entry name" value="Mal/L-sulf/L-lact_DH-like_NADP"/>
</dbReference>
<dbReference type="Gene3D" id="3.30.1370.60">
    <property type="entry name" value="Hypothetical oxidoreductase yiak, domain 2"/>
    <property type="match status" value="1"/>
</dbReference>
<reference evidence="2 3" key="1">
    <citation type="submission" date="2015-07" db="EMBL/GenBank/DDBJ databases">
        <title>Emmonsia species relationships and genome sequence.</title>
        <authorList>
            <person name="Cuomo C.A."/>
            <person name="Schwartz I.S."/>
            <person name="Kenyon C."/>
            <person name="de Hoog G.S."/>
            <person name="Govender N.P."/>
            <person name="Botha A."/>
            <person name="Moreno L."/>
            <person name="de Vries M."/>
            <person name="Munoz J.F."/>
            <person name="Stielow J.B."/>
        </authorList>
    </citation>
    <scope>NUCLEOTIDE SEQUENCE [LARGE SCALE GENOMIC DNA]</scope>
    <source>
        <strain evidence="2 3">CBS 136260</strain>
    </source>
</reference>
<dbReference type="OrthoDB" id="7881616at2759"/>
<dbReference type="EMBL" id="LGUA01000033">
    <property type="protein sequence ID" value="OAX85009.1"/>
    <property type="molecule type" value="Genomic_DNA"/>
</dbReference>
<dbReference type="InterPro" id="IPR003767">
    <property type="entry name" value="Malate/L-lactate_DH-like"/>
</dbReference>
<accession>A0A1B7P7P1</accession>
<evidence type="ECO:0000313" key="2">
    <source>
        <dbReference type="EMBL" id="OAX85009.1"/>
    </source>
</evidence>